<reference evidence="1 2" key="1">
    <citation type="submission" date="2015-09" db="EMBL/GenBank/DDBJ databases">
        <title>Draft genome of the parasitic nematode Teladorsagia circumcincta isolate WARC Sus (inbred).</title>
        <authorList>
            <person name="Mitreva M."/>
        </authorList>
    </citation>
    <scope>NUCLEOTIDE SEQUENCE [LARGE SCALE GENOMIC DNA]</scope>
    <source>
        <strain evidence="1 2">S</strain>
    </source>
</reference>
<dbReference type="OrthoDB" id="5826574at2759"/>
<dbReference type="Proteomes" id="UP000230423">
    <property type="component" value="Unassembled WGS sequence"/>
</dbReference>
<evidence type="ECO:0000313" key="1">
    <source>
        <dbReference type="EMBL" id="PIO69937.1"/>
    </source>
</evidence>
<accession>A0A2G9UI57</accession>
<sequence>MMKPTDLPAKCELFFLTFELQSLECSTLCYFHEFVAECPEAEDALLKVNVGQIHSISLTLHPATHEKMVQECRNVHDTDYMKKRLLAKDG</sequence>
<dbReference type="EMBL" id="KZ346460">
    <property type="protein sequence ID" value="PIO69937.1"/>
    <property type="molecule type" value="Genomic_DNA"/>
</dbReference>
<proteinExistence type="predicted"/>
<keyword evidence="2" id="KW-1185">Reference proteome</keyword>
<name>A0A2G9UI57_TELCI</name>
<evidence type="ECO:0000313" key="2">
    <source>
        <dbReference type="Proteomes" id="UP000230423"/>
    </source>
</evidence>
<gene>
    <name evidence="1" type="ORF">TELCIR_08229</name>
</gene>
<organism evidence="1 2">
    <name type="scientific">Teladorsagia circumcincta</name>
    <name type="common">Brown stomach worm</name>
    <name type="synonym">Ostertagia circumcincta</name>
    <dbReference type="NCBI Taxonomy" id="45464"/>
    <lineage>
        <taxon>Eukaryota</taxon>
        <taxon>Metazoa</taxon>
        <taxon>Ecdysozoa</taxon>
        <taxon>Nematoda</taxon>
        <taxon>Chromadorea</taxon>
        <taxon>Rhabditida</taxon>
        <taxon>Rhabditina</taxon>
        <taxon>Rhabditomorpha</taxon>
        <taxon>Strongyloidea</taxon>
        <taxon>Trichostrongylidae</taxon>
        <taxon>Teladorsagia</taxon>
    </lineage>
</organism>
<dbReference type="AlphaFoldDB" id="A0A2G9UI57"/>
<protein>
    <submittedName>
        <fullName evidence="1">Uncharacterized protein</fullName>
    </submittedName>
</protein>